<dbReference type="CDD" id="cd17246">
    <property type="entry name" value="RMtype1_S_SonII-TRD2-CR2_like"/>
    <property type="match status" value="1"/>
</dbReference>
<dbReference type="Pfam" id="PF01420">
    <property type="entry name" value="Methylase_S"/>
    <property type="match status" value="2"/>
</dbReference>
<name>A0ABP7W9N8_9GAMM</name>
<proteinExistence type="inferred from homology"/>
<keyword evidence="3" id="KW-0238">DNA-binding</keyword>
<evidence type="ECO:0000256" key="1">
    <source>
        <dbReference type="ARBA" id="ARBA00010923"/>
    </source>
</evidence>
<comment type="similarity">
    <text evidence="1">Belongs to the type-I restriction system S methylase family.</text>
</comment>
<dbReference type="InterPro" id="IPR044946">
    <property type="entry name" value="Restrct_endonuc_typeI_TRD_sf"/>
</dbReference>
<feature type="domain" description="Type I restriction modification DNA specificity" evidence="4">
    <location>
        <begin position="7"/>
        <end position="174"/>
    </location>
</feature>
<evidence type="ECO:0000256" key="3">
    <source>
        <dbReference type="ARBA" id="ARBA00023125"/>
    </source>
</evidence>
<dbReference type="SUPFAM" id="SSF116734">
    <property type="entry name" value="DNA methylase specificity domain"/>
    <property type="match status" value="2"/>
</dbReference>
<dbReference type="Gene3D" id="3.90.220.20">
    <property type="entry name" value="DNA methylase specificity domains"/>
    <property type="match status" value="2"/>
</dbReference>
<organism evidence="5 6">
    <name type="scientific">Zhongshania borealis</name>
    <dbReference type="NCBI Taxonomy" id="889488"/>
    <lineage>
        <taxon>Bacteria</taxon>
        <taxon>Pseudomonadati</taxon>
        <taxon>Pseudomonadota</taxon>
        <taxon>Gammaproteobacteria</taxon>
        <taxon>Cellvibrionales</taxon>
        <taxon>Spongiibacteraceae</taxon>
        <taxon>Zhongshania</taxon>
    </lineage>
</organism>
<evidence type="ECO:0000259" key="4">
    <source>
        <dbReference type="Pfam" id="PF01420"/>
    </source>
</evidence>
<dbReference type="InterPro" id="IPR052021">
    <property type="entry name" value="Type-I_RS_S_subunit"/>
</dbReference>
<comment type="caution">
    <text evidence="5">The sequence shown here is derived from an EMBL/GenBank/DDBJ whole genome shotgun (WGS) entry which is preliminary data.</text>
</comment>
<feature type="domain" description="Type I restriction modification DNA specificity" evidence="4">
    <location>
        <begin position="202"/>
        <end position="356"/>
    </location>
</feature>
<protein>
    <recommendedName>
        <fullName evidence="4">Type I restriction modification DNA specificity domain-containing protein</fullName>
    </recommendedName>
</protein>
<dbReference type="Proteomes" id="UP001500392">
    <property type="component" value="Unassembled WGS sequence"/>
</dbReference>
<accession>A0ABP7W9N8</accession>
<evidence type="ECO:0000313" key="6">
    <source>
        <dbReference type="Proteomes" id="UP001500392"/>
    </source>
</evidence>
<dbReference type="RefSeq" id="WP_344932058.1">
    <property type="nucleotide sequence ID" value="NZ_BAABDM010000001.1"/>
</dbReference>
<keyword evidence="2" id="KW-0680">Restriction system</keyword>
<dbReference type="PANTHER" id="PTHR30408:SF12">
    <property type="entry name" value="TYPE I RESTRICTION ENZYME MJAVIII SPECIFICITY SUBUNIT"/>
    <property type="match status" value="1"/>
</dbReference>
<evidence type="ECO:0000313" key="5">
    <source>
        <dbReference type="EMBL" id="GAA4084308.1"/>
    </source>
</evidence>
<sequence>MSLVCQSVPLGDVCEFVRGPFGGALKKDDFVSEGYAVYEQQHAIYNQFEKIRYFVEESKYRDMARFALNPGDLIMSCSGTMGKVAIVPDGIPDGIINQALLKITPTSLIDINYLKYWMESNTFQNTLSDNTHGAAIKNVASVKILKALEIPLPPLKEQKRIVAILEKTDNLRRRRKEAMALADKFIRAIFLDMFGDPVTNQKGWEVKPLKEVARIQIGPFGTQLHKEDYIEGGIPLINPTHIVKGNIVPKSNLTIGLEKHASLPEYHLKAGDIVMGRRGEMGRCAIVGDKESGWMCGTGSLYIRPNKAGVFSEYLNKLLSSDAVKRHLESESQGATMANLNKTIVGNIEIPVPSDKVLSNFSDAKEKHQKIKTNLIKFSDFSLIESLSQKFFSGNL</sequence>
<evidence type="ECO:0000256" key="2">
    <source>
        <dbReference type="ARBA" id="ARBA00022747"/>
    </source>
</evidence>
<dbReference type="CDD" id="cd16961">
    <property type="entry name" value="RMtype1_S_TRD-CR_like"/>
    <property type="match status" value="1"/>
</dbReference>
<reference evidence="6" key="1">
    <citation type="journal article" date="2019" name="Int. J. Syst. Evol. Microbiol.">
        <title>The Global Catalogue of Microorganisms (GCM) 10K type strain sequencing project: providing services to taxonomists for standard genome sequencing and annotation.</title>
        <authorList>
            <consortium name="The Broad Institute Genomics Platform"/>
            <consortium name="The Broad Institute Genome Sequencing Center for Infectious Disease"/>
            <person name="Wu L."/>
            <person name="Ma J."/>
        </authorList>
    </citation>
    <scope>NUCLEOTIDE SEQUENCE [LARGE SCALE GENOMIC DNA]</scope>
    <source>
        <strain evidence="6">JCM 17304</strain>
    </source>
</reference>
<keyword evidence="6" id="KW-1185">Reference proteome</keyword>
<dbReference type="PANTHER" id="PTHR30408">
    <property type="entry name" value="TYPE-1 RESTRICTION ENZYME ECOKI SPECIFICITY PROTEIN"/>
    <property type="match status" value="1"/>
</dbReference>
<dbReference type="InterPro" id="IPR000055">
    <property type="entry name" value="Restrct_endonuc_typeI_TRD"/>
</dbReference>
<dbReference type="EMBL" id="BAABDM010000001">
    <property type="protein sequence ID" value="GAA4084308.1"/>
    <property type="molecule type" value="Genomic_DNA"/>
</dbReference>
<gene>
    <name evidence="5" type="ORF">GCM10022414_03810</name>
</gene>